<feature type="region of interest" description="Disordered" evidence="1">
    <location>
        <begin position="25"/>
        <end position="70"/>
    </location>
</feature>
<keyword evidence="4" id="KW-1185">Reference proteome</keyword>
<comment type="caution">
    <text evidence="3">The sequence shown here is derived from an EMBL/GenBank/DDBJ whole genome shotgun (WGS) entry which is preliminary data.</text>
</comment>
<proteinExistence type="predicted"/>
<name>A0A2T9ZIS0_9FUNG</name>
<reference evidence="3 4" key="1">
    <citation type="journal article" date="2018" name="MBio">
        <title>Comparative Genomics Reveals the Core Gene Toolbox for the Fungus-Insect Symbiosis.</title>
        <authorList>
            <person name="Wang Y."/>
            <person name="Stata M."/>
            <person name="Wang W."/>
            <person name="Stajich J.E."/>
            <person name="White M.M."/>
            <person name="Moncalvo J.M."/>
        </authorList>
    </citation>
    <scope>NUCLEOTIDE SEQUENCE [LARGE SCALE GENOMIC DNA]</scope>
    <source>
        <strain evidence="3 4">SC-DP-2</strain>
    </source>
</reference>
<feature type="signal peptide" evidence="2">
    <location>
        <begin position="1"/>
        <end position="19"/>
    </location>
</feature>
<feature type="chain" id="PRO_5015476322" evidence="2">
    <location>
        <begin position="20"/>
        <end position="188"/>
    </location>
</feature>
<evidence type="ECO:0000256" key="2">
    <source>
        <dbReference type="SAM" id="SignalP"/>
    </source>
</evidence>
<evidence type="ECO:0000313" key="4">
    <source>
        <dbReference type="Proteomes" id="UP000245609"/>
    </source>
</evidence>
<keyword evidence="2" id="KW-0732">Signal</keyword>
<gene>
    <name evidence="3" type="ORF">BB560_001015</name>
</gene>
<sequence length="188" mass="20677">MKFSSLLIVSALFVAASEAASSNMAVGDNDSTRLQARGGYDRGDYNNKGGNNKGKGGNNSSYRPGNGCRPKWGKQFYNNGKSGARNPYGGHGSSKYFNKVLVNIEIVYNGKTWSDKGSCSPNFLGYLKYRPSFTFGNIFQFCYDNSPTFKSNWDNDSSCRSSWDNDSSYRQNTLTDVLSSVDVDISSD</sequence>
<accession>A0A2T9ZIS0</accession>
<dbReference type="EMBL" id="MBFS01000116">
    <property type="protein sequence ID" value="PVV04484.1"/>
    <property type="molecule type" value="Genomic_DNA"/>
</dbReference>
<organism evidence="3 4">
    <name type="scientific">Smittium megazygosporum</name>
    <dbReference type="NCBI Taxonomy" id="133381"/>
    <lineage>
        <taxon>Eukaryota</taxon>
        <taxon>Fungi</taxon>
        <taxon>Fungi incertae sedis</taxon>
        <taxon>Zoopagomycota</taxon>
        <taxon>Kickxellomycotina</taxon>
        <taxon>Harpellomycetes</taxon>
        <taxon>Harpellales</taxon>
        <taxon>Legeriomycetaceae</taxon>
        <taxon>Smittium</taxon>
    </lineage>
</organism>
<dbReference type="AlphaFoldDB" id="A0A2T9ZIS0"/>
<evidence type="ECO:0000313" key="3">
    <source>
        <dbReference type="EMBL" id="PVV04484.1"/>
    </source>
</evidence>
<evidence type="ECO:0000256" key="1">
    <source>
        <dbReference type="SAM" id="MobiDB-lite"/>
    </source>
</evidence>
<protein>
    <submittedName>
        <fullName evidence="3">Uncharacterized protein</fullName>
    </submittedName>
</protein>
<dbReference type="Proteomes" id="UP000245609">
    <property type="component" value="Unassembled WGS sequence"/>
</dbReference>